<dbReference type="RefSeq" id="WP_097044368.1">
    <property type="nucleotide sequence ID" value="NZ_OBEH01000001.1"/>
</dbReference>
<proteinExistence type="predicted"/>
<organism evidence="1 2">
    <name type="scientific">Flagellimonas pacifica</name>
    <dbReference type="NCBI Taxonomy" id="1247520"/>
    <lineage>
        <taxon>Bacteria</taxon>
        <taxon>Pseudomonadati</taxon>
        <taxon>Bacteroidota</taxon>
        <taxon>Flavobacteriia</taxon>
        <taxon>Flavobacteriales</taxon>
        <taxon>Flavobacteriaceae</taxon>
        <taxon>Flagellimonas</taxon>
    </lineage>
</organism>
<dbReference type="AlphaFoldDB" id="A0A285MGE7"/>
<evidence type="ECO:0000313" key="1">
    <source>
        <dbReference type="EMBL" id="SNY95026.1"/>
    </source>
</evidence>
<keyword evidence="2" id="KW-1185">Reference proteome</keyword>
<dbReference type="EMBL" id="OBEH01000001">
    <property type="protein sequence ID" value="SNY95026.1"/>
    <property type="molecule type" value="Genomic_DNA"/>
</dbReference>
<sequence>MKILFFISHQPNPRFVKQINFLAKNNKVSLAYFQRQTLADLNSSINSSVRHTNFGEIPNASKPIKRILIYAKTIKKIRQLLSSSQYDVVLVNNLDILLLYTFSGIRFLGKKKTSKTIIEISDLREYVFGTGFMAKRLRGLEKWLYTKYIDKLIVTSERYYTCHFEKFFKKEVFVLENKLLSKEIKTSDSLRKEQSPRTIIGIVGLLLRKDEYIKLFETYKDHADIEIHVHGKGQYQNVVEEYAARYANIKYFGPYNAFTDTQKIYSSIDIIYLIYDIHQVSLNNRLALPNKLYECMYYKVPLLCSKGTYLEEKVALYGVGAGIDYKVEGAIEAGVDFLMNNLDKISAHFKTLDKNLYLGDNDYMSLESFIKA</sequence>
<accession>A0A285MGE7</accession>
<name>A0A285MGE7_9FLAO</name>
<dbReference type="OrthoDB" id="9802525at2"/>
<dbReference type="SUPFAM" id="SSF53756">
    <property type="entry name" value="UDP-Glycosyltransferase/glycogen phosphorylase"/>
    <property type="match status" value="1"/>
</dbReference>
<dbReference type="Proteomes" id="UP000219048">
    <property type="component" value="Unassembled WGS sequence"/>
</dbReference>
<reference evidence="2" key="1">
    <citation type="submission" date="2017-09" db="EMBL/GenBank/DDBJ databases">
        <authorList>
            <person name="Varghese N."/>
            <person name="Submissions S."/>
        </authorList>
    </citation>
    <scope>NUCLEOTIDE SEQUENCE [LARGE SCALE GENOMIC DNA]</scope>
    <source>
        <strain evidence="2">DSM 25885</strain>
    </source>
</reference>
<evidence type="ECO:0000313" key="2">
    <source>
        <dbReference type="Proteomes" id="UP000219048"/>
    </source>
</evidence>
<protein>
    <recommendedName>
        <fullName evidence="3">Glycosyltransferase</fullName>
    </recommendedName>
</protein>
<evidence type="ECO:0008006" key="3">
    <source>
        <dbReference type="Google" id="ProtNLM"/>
    </source>
</evidence>
<dbReference type="Gene3D" id="3.40.50.2000">
    <property type="entry name" value="Glycogen Phosphorylase B"/>
    <property type="match status" value="2"/>
</dbReference>
<gene>
    <name evidence="1" type="ORF">SAMN06265377_0692</name>
</gene>